<dbReference type="Proteomes" id="UP001386955">
    <property type="component" value="Unassembled WGS sequence"/>
</dbReference>
<gene>
    <name evidence="2" type="ORF">VNO78_34698</name>
</gene>
<accession>A0AAN9NNT8</accession>
<reference evidence="2 3" key="1">
    <citation type="submission" date="2024-01" db="EMBL/GenBank/DDBJ databases">
        <title>The genomes of 5 underutilized Papilionoideae crops provide insights into root nodulation and disease resistanc.</title>
        <authorList>
            <person name="Jiang F."/>
        </authorList>
    </citation>
    <scope>NUCLEOTIDE SEQUENCE [LARGE SCALE GENOMIC DNA]</scope>
    <source>
        <strain evidence="2">DUOXIRENSHENG_FW03</strain>
        <tissue evidence="2">Leaves</tissue>
    </source>
</reference>
<dbReference type="AlphaFoldDB" id="A0AAN9NNT8"/>
<sequence>MVVEEFGGVGLGSEGHMKAHGDGLLQEHQGCVEGNVKRGGVEYLSHNVRGTGMDETRLMEVPVGYAVGNKGDVLRRKRGGDGKSVLGVRKNVGCGKQTSKSRTGVGEVIMVIKGICCASETVMVEKLMLLEDHDQSEVRGRESLVSMNESFIIECTWVGWELKKLRTVELVDEPEDDRWIWNGEGSGEFPDSPPNGSFLLPSLK</sequence>
<feature type="region of interest" description="Disordered" evidence="1">
    <location>
        <begin position="181"/>
        <end position="204"/>
    </location>
</feature>
<protein>
    <submittedName>
        <fullName evidence="2">Uncharacterized protein</fullName>
    </submittedName>
</protein>
<evidence type="ECO:0000313" key="2">
    <source>
        <dbReference type="EMBL" id="KAK7376411.1"/>
    </source>
</evidence>
<proteinExistence type="predicted"/>
<evidence type="ECO:0000313" key="3">
    <source>
        <dbReference type="Proteomes" id="UP001386955"/>
    </source>
</evidence>
<keyword evidence="3" id="KW-1185">Reference proteome</keyword>
<organism evidence="2 3">
    <name type="scientific">Psophocarpus tetragonolobus</name>
    <name type="common">Winged bean</name>
    <name type="synonym">Dolichos tetragonolobus</name>
    <dbReference type="NCBI Taxonomy" id="3891"/>
    <lineage>
        <taxon>Eukaryota</taxon>
        <taxon>Viridiplantae</taxon>
        <taxon>Streptophyta</taxon>
        <taxon>Embryophyta</taxon>
        <taxon>Tracheophyta</taxon>
        <taxon>Spermatophyta</taxon>
        <taxon>Magnoliopsida</taxon>
        <taxon>eudicotyledons</taxon>
        <taxon>Gunneridae</taxon>
        <taxon>Pentapetalae</taxon>
        <taxon>rosids</taxon>
        <taxon>fabids</taxon>
        <taxon>Fabales</taxon>
        <taxon>Fabaceae</taxon>
        <taxon>Papilionoideae</taxon>
        <taxon>50 kb inversion clade</taxon>
        <taxon>NPAAA clade</taxon>
        <taxon>indigoferoid/millettioid clade</taxon>
        <taxon>Phaseoleae</taxon>
        <taxon>Psophocarpus</taxon>
    </lineage>
</organism>
<comment type="caution">
    <text evidence="2">The sequence shown here is derived from an EMBL/GenBank/DDBJ whole genome shotgun (WGS) entry which is preliminary data.</text>
</comment>
<name>A0AAN9NNT8_PSOTE</name>
<evidence type="ECO:0000256" key="1">
    <source>
        <dbReference type="SAM" id="MobiDB-lite"/>
    </source>
</evidence>
<dbReference type="EMBL" id="JAYMYS010000026">
    <property type="protein sequence ID" value="KAK7376411.1"/>
    <property type="molecule type" value="Genomic_DNA"/>
</dbReference>